<sequence length="238" mass="26508">MDNAHDTVGRPIRTQQILLSNAQAPNKDVTTATTKWENFRSHYSPKHSEFVPLASAATDGDDYNIAFSQAVTMTAHAIELLQDAIDLQNDDERFVQQASDLRTTLCDTLIKTRDEHRDRSTKVSEQMPECSGSEQHKGTGNRQPGGRVDSSASGPNGRWHPYLQDRSLLAASREKRRPTTPASATMPAARKRQRAVEAISTERADNNNDGDSEARVLETTSKQTLTQLPEKLDRRQVI</sequence>
<accession>A0ACC1M1Q7</accession>
<evidence type="ECO:0000313" key="2">
    <source>
        <dbReference type="Proteomes" id="UP001139981"/>
    </source>
</evidence>
<keyword evidence="2" id="KW-1185">Reference proteome</keyword>
<organism evidence="1 2">
    <name type="scientific">Coemansia aciculifera</name>
    <dbReference type="NCBI Taxonomy" id="417176"/>
    <lineage>
        <taxon>Eukaryota</taxon>
        <taxon>Fungi</taxon>
        <taxon>Fungi incertae sedis</taxon>
        <taxon>Zoopagomycota</taxon>
        <taxon>Kickxellomycotina</taxon>
        <taxon>Kickxellomycetes</taxon>
        <taxon>Kickxellales</taxon>
        <taxon>Kickxellaceae</taxon>
        <taxon>Coemansia</taxon>
    </lineage>
</organism>
<dbReference type="Proteomes" id="UP001139981">
    <property type="component" value="Unassembled WGS sequence"/>
</dbReference>
<reference evidence="1" key="1">
    <citation type="submission" date="2022-07" db="EMBL/GenBank/DDBJ databases">
        <title>Phylogenomic reconstructions and comparative analyses of Kickxellomycotina fungi.</title>
        <authorList>
            <person name="Reynolds N.K."/>
            <person name="Stajich J.E."/>
            <person name="Barry K."/>
            <person name="Grigoriev I.V."/>
            <person name="Crous P."/>
            <person name="Smith M.E."/>
        </authorList>
    </citation>
    <scope>NUCLEOTIDE SEQUENCE</scope>
    <source>
        <strain evidence="1">CBS 190363</strain>
    </source>
</reference>
<gene>
    <name evidence="1" type="ORF">IWW38_003442</name>
</gene>
<protein>
    <submittedName>
        <fullName evidence="1">Uncharacterized protein</fullName>
    </submittedName>
</protein>
<evidence type="ECO:0000313" key="1">
    <source>
        <dbReference type="EMBL" id="KAJ2891868.1"/>
    </source>
</evidence>
<comment type="caution">
    <text evidence="1">The sequence shown here is derived from an EMBL/GenBank/DDBJ whole genome shotgun (WGS) entry which is preliminary data.</text>
</comment>
<dbReference type="EMBL" id="JANBVB010000871">
    <property type="protein sequence ID" value="KAJ2891868.1"/>
    <property type="molecule type" value="Genomic_DNA"/>
</dbReference>
<name>A0ACC1M1Q7_9FUNG</name>
<proteinExistence type="predicted"/>